<evidence type="ECO:0000313" key="2">
    <source>
        <dbReference type="Proteomes" id="UP000593561"/>
    </source>
</evidence>
<proteinExistence type="predicted"/>
<comment type="caution">
    <text evidence="1">The sequence shown here is derived from an EMBL/GenBank/DDBJ whole genome shotgun (WGS) entry which is preliminary data.</text>
</comment>
<organism evidence="1 2">
    <name type="scientific">Gossypium davidsonii</name>
    <name type="common">Davidson's cotton</name>
    <name type="synonym">Gossypium klotzschianum subsp. davidsonii</name>
    <dbReference type="NCBI Taxonomy" id="34287"/>
    <lineage>
        <taxon>Eukaryota</taxon>
        <taxon>Viridiplantae</taxon>
        <taxon>Streptophyta</taxon>
        <taxon>Embryophyta</taxon>
        <taxon>Tracheophyta</taxon>
        <taxon>Spermatophyta</taxon>
        <taxon>Magnoliopsida</taxon>
        <taxon>eudicotyledons</taxon>
        <taxon>Gunneridae</taxon>
        <taxon>Pentapetalae</taxon>
        <taxon>rosids</taxon>
        <taxon>malvids</taxon>
        <taxon>Malvales</taxon>
        <taxon>Malvaceae</taxon>
        <taxon>Malvoideae</taxon>
        <taxon>Gossypium</taxon>
    </lineage>
</organism>
<feature type="non-terminal residue" evidence="1">
    <location>
        <position position="29"/>
    </location>
</feature>
<sequence>MEIVRHEFECEKPKLLRDISSLQEENYQL</sequence>
<evidence type="ECO:0000313" key="1">
    <source>
        <dbReference type="EMBL" id="MBA0619958.1"/>
    </source>
</evidence>
<dbReference type="Proteomes" id="UP000593561">
    <property type="component" value="Unassembled WGS sequence"/>
</dbReference>
<dbReference type="AlphaFoldDB" id="A0A7J8S1H5"/>
<gene>
    <name evidence="1" type="ORF">Godav_005744</name>
</gene>
<accession>A0A7J8S1H5</accession>
<protein>
    <submittedName>
        <fullName evidence="1">Uncharacterized protein</fullName>
    </submittedName>
</protein>
<keyword evidence="2" id="KW-1185">Reference proteome</keyword>
<name>A0A7J8S1H5_GOSDV</name>
<reference evidence="1 2" key="1">
    <citation type="journal article" date="2019" name="Genome Biol. Evol.">
        <title>Insights into the evolution of the New World diploid cottons (Gossypium, subgenus Houzingenia) based on genome sequencing.</title>
        <authorList>
            <person name="Grover C.E."/>
            <person name="Arick M.A. 2nd"/>
            <person name="Thrash A."/>
            <person name="Conover J.L."/>
            <person name="Sanders W.S."/>
            <person name="Peterson D.G."/>
            <person name="Frelichowski J.E."/>
            <person name="Scheffler J.A."/>
            <person name="Scheffler B.E."/>
            <person name="Wendel J.F."/>
        </authorList>
    </citation>
    <scope>NUCLEOTIDE SEQUENCE [LARGE SCALE GENOMIC DNA]</scope>
    <source>
        <strain evidence="1">27</strain>
        <tissue evidence="1">Leaf</tissue>
    </source>
</reference>
<dbReference type="EMBL" id="JABFAC010000008">
    <property type="protein sequence ID" value="MBA0619958.1"/>
    <property type="molecule type" value="Genomic_DNA"/>
</dbReference>